<dbReference type="InterPro" id="IPR029068">
    <property type="entry name" value="Glyas_Bleomycin-R_OHBP_Dase"/>
</dbReference>
<dbReference type="RefSeq" id="WP_048887536.1">
    <property type="nucleotide sequence ID" value="NZ_LFEJ01000009.1"/>
</dbReference>
<reference evidence="3 4" key="1">
    <citation type="submission" date="2015-06" db="EMBL/GenBank/DDBJ databases">
        <title>Genome sequencing of Cronobacter sp. strain DJ34 isolated from petroleum contaminated sludge of Duliajan Oil Fields, Assam, India.</title>
        <authorList>
            <person name="Pal S."/>
            <person name="Banerjee T.D."/>
            <person name="Roy A."/>
            <person name="Sar P."/>
            <person name="Kazy S.K."/>
        </authorList>
    </citation>
    <scope>NUCLEOTIDE SEQUENCE [LARGE SCALE GENOMIC DNA]</scope>
    <source>
        <strain evidence="3 4">DJ34</strain>
    </source>
</reference>
<dbReference type="SUPFAM" id="SSF54593">
    <property type="entry name" value="Glyoxalase/Bleomycin resistance protein/Dihydroxybiphenyl dioxygenase"/>
    <property type="match status" value="1"/>
</dbReference>
<comment type="cofactor">
    <cofactor evidence="1">
        <name>a divalent metal cation</name>
        <dbReference type="ChEBI" id="CHEBI:60240"/>
    </cofactor>
</comment>
<dbReference type="AlphaFoldDB" id="A0A0J8VQP5"/>
<accession>A0A0J8VQP5</accession>
<proteinExistence type="inferred from homology"/>
<dbReference type="PANTHER" id="PTHR12110:SF21">
    <property type="entry name" value="XYLOSE ISOMERASE-LIKE TIM BARREL DOMAIN-CONTAINING PROTEIN"/>
    <property type="match status" value="1"/>
</dbReference>
<dbReference type="InterPro" id="IPR050312">
    <property type="entry name" value="IolE/XylAMocC-like"/>
</dbReference>
<dbReference type="UniPathway" id="UPA00088"/>
<dbReference type="GO" id="GO:0046872">
    <property type="term" value="F:metal ion binding"/>
    <property type="evidence" value="ECO:0007669"/>
    <property type="project" value="UniProtKB-UniRule"/>
</dbReference>
<sequence>MQRSIATVSVSGTLPEKLNAIAAAGFDGVEIFENDLLYYPGSPADVRQMCADLGLTITLFQPFRDFEGMSRQQFAANLERARRKFDLMQQLGCDKMLLCSNVSPQTSSSFDLQVSDLAEIAALAQQFAIEVGYEALAWGTHVNRFRDAWARVKAVDSPALGIVLDSFHILARGDRLGAMEDIPVEKITFLQLADAPLMKMDVLEWSRHFRCFPGQGELPLAEFARDLTAKGYRGPWSLEIFNDGFRAFPTAPTAKDGYRSLLWLEEQTRKRLPESDAPLFSSAPLARYDGVEFIEFAASEDDACALGAALRPLGFAQAGEHRSKKVELWRNGGANVIINHQPHSWADNFYQRHGVSLCAQAWRVKGAAQLLKRAQDYGYPLWQEAHGPDERELPAICAPDGSLIYLIESAGEEGWHADFHLQPTPNKDFTGIDHLALGLPEGSRDNWVMFFRSVFGFELDSEYSLPDPYGLVRSQVLHSPCRTIRLPLNMSQSRDTQIARSVASYQGSGLQHVAFAANDLLTTVTRLEAQGMQPLAVPANYYDDLLARYGESGGLLATLPALQALYERDDRGNAFLHIYTPPFREGRFFFEIVERKGDYQQYGASNAAVRLAAMQTHQ</sequence>
<dbReference type="InterPro" id="IPR013022">
    <property type="entry name" value="Xyl_isomerase-like_TIM-brl"/>
</dbReference>
<comment type="similarity">
    <text evidence="1">Belongs to the bacterial two-domain DSD family.</text>
</comment>
<dbReference type="InterPro" id="IPR043700">
    <property type="entry name" value="DSD"/>
</dbReference>
<feature type="binding site" evidence="1">
    <location>
        <position position="591"/>
    </location>
    <ligand>
        <name>Mg(2+)</name>
        <dbReference type="ChEBI" id="CHEBI:18420"/>
    </ligand>
</feature>
<keyword evidence="1" id="KW-0456">Lyase</keyword>
<dbReference type="Pfam" id="PF00903">
    <property type="entry name" value="Glyoxalase"/>
    <property type="match status" value="1"/>
</dbReference>
<keyword evidence="1" id="KW-0479">Metal-binding</keyword>
<comment type="function">
    <text evidence="1">Catalyzes the conversion of 3-dehydroshikimate to protocatechuate (3,4-dihydroxybenzoate), a common intermediate of quinate and shikimate degradation pathways.</text>
</comment>
<feature type="binding site" evidence="1">
    <location>
        <position position="191"/>
    </location>
    <ligand>
        <name>a divalent metal cation</name>
        <dbReference type="ChEBI" id="CHEBI:60240"/>
        <note>catalytic</note>
    </ligand>
</feature>
<keyword evidence="3" id="KW-0560">Oxidoreductase</keyword>
<feature type="binding site" evidence="1">
    <location>
        <position position="434"/>
    </location>
    <ligand>
        <name>Mg(2+)</name>
        <dbReference type="ChEBI" id="CHEBI:18420"/>
    </ligand>
</feature>
<dbReference type="Gene3D" id="3.10.180.10">
    <property type="entry name" value="2,3-Dihydroxybiphenyl 1,2-Dioxygenase, domain 1"/>
    <property type="match status" value="2"/>
</dbReference>
<comment type="catalytic activity">
    <reaction evidence="1">
        <text>3-dehydroshikimate = 3,4-dihydroxybenzoate + H2O</text>
        <dbReference type="Rhea" id="RHEA:24848"/>
        <dbReference type="ChEBI" id="CHEBI:15377"/>
        <dbReference type="ChEBI" id="CHEBI:16630"/>
        <dbReference type="ChEBI" id="CHEBI:36241"/>
        <dbReference type="EC" id="4.2.1.118"/>
    </reaction>
</comment>
<dbReference type="InterPro" id="IPR036237">
    <property type="entry name" value="Xyl_isomerase-like_sf"/>
</dbReference>
<dbReference type="EC" id="4.2.1.118" evidence="1"/>
<dbReference type="EMBL" id="LFEJ01000009">
    <property type="protein sequence ID" value="KMV35798.1"/>
    <property type="molecule type" value="Genomic_DNA"/>
</dbReference>
<keyword evidence="3" id="KW-0670">Pyruvate</keyword>
<evidence type="ECO:0000256" key="1">
    <source>
        <dbReference type="HAMAP-Rule" id="MF_02238"/>
    </source>
</evidence>
<dbReference type="OrthoDB" id="9780241at2"/>
<comment type="caution">
    <text evidence="3">The sequence shown here is derived from an EMBL/GenBank/DDBJ whole genome shotgun (WGS) entry which is preliminary data.</text>
</comment>
<dbReference type="InterPro" id="IPR037523">
    <property type="entry name" value="VOC_core"/>
</dbReference>
<dbReference type="SUPFAM" id="SSF51658">
    <property type="entry name" value="Xylose isomerase-like"/>
    <property type="match status" value="1"/>
</dbReference>
<feature type="binding site" evidence="1">
    <location>
        <position position="134"/>
    </location>
    <ligand>
        <name>a divalent metal cation</name>
        <dbReference type="ChEBI" id="CHEBI:60240"/>
        <note>catalytic</note>
    </ligand>
</feature>
<dbReference type="PATRIC" id="fig|1656095.3.peg.1818"/>
<dbReference type="Pfam" id="PF14696">
    <property type="entry name" value="Glyoxalase_5"/>
    <property type="match status" value="1"/>
</dbReference>
<evidence type="ECO:0000313" key="3">
    <source>
        <dbReference type="EMBL" id="KMV35798.1"/>
    </source>
</evidence>
<feature type="binding site" evidence="1">
    <location>
        <position position="165"/>
    </location>
    <ligand>
        <name>a divalent metal cation</name>
        <dbReference type="ChEBI" id="CHEBI:60240"/>
        <note>catalytic</note>
    </ligand>
</feature>
<feature type="domain" description="VOC" evidence="2">
    <location>
        <begin position="431"/>
        <end position="581"/>
    </location>
</feature>
<dbReference type="InterPro" id="IPR004360">
    <property type="entry name" value="Glyas_Fos-R_dOase_dom"/>
</dbReference>
<dbReference type="Proteomes" id="UP000037315">
    <property type="component" value="Unassembled WGS sequence"/>
</dbReference>
<dbReference type="Gene3D" id="3.20.20.150">
    <property type="entry name" value="Divalent-metal-dependent TIM barrel enzymes"/>
    <property type="match status" value="1"/>
</dbReference>
<feature type="domain" description="VOC" evidence="2">
    <location>
        <begin position="290"/>
        <end position="409"/>
    </location>
</feature>
<dbReference type="HAMAP" id="MF_02238">
    <property type="entry name" value="DSD"/>
    <property type="match status" value="1"/>
</dbReference>
<dbReference type="PROSITE" id="PS51819">
    <property type="entry name" value="VOC"/>
    <property type="match status" value="2"/>
</dbReference>
<protein>
    <recommendedName>
        <fullName evidence="1">3-dehydroshikimate dehydratase</fullName>
        <shortName evidence="1">DSD</shortName>
        <ecNumber evidence="1">4.2.1.118</ecNumber>
    </recommendedName>
</protein>
<keyword evidence="4" id="KW-1185">Reference proteome</keyword>
<gene>
    <name evidence="3" type="ORF">ACH50_05610</name>
</gene>
<dbReference type="GO" id="GO:0046279">
    <property type="term" value="P:3,4-dihydroxybenzoate biosynthetic process"/>
    <property type="evidence" value="ECO:0007669"/>
    <property type="project" value="UniProtKB-UniRule"/>
</dbReference>
<dbReference type="PANTHER" id="PTHR12110">
    <property type="entry name" value="HYDROXYPYRUVATE ISOMERASE"/>
    <property type="match status" value="1"/>
</dbReference>
<organism evidence="3 4">
    <name type="scientific">Franconibacter pulveris</name>
    <dbReference type="NCBI Taxonomy" id="435910"/>
    <lineage>
        <taxon>Bacteria</taxon>
        <taxon>Pseudomonadati</taxon>
        <taxon>Pseudomonadota</taxon>
        <taxon>Gammaproteobacteria</taxon>
        <taxon>Enterobacterales</taxon>
        <taxon>Enterobacteriaceae</taxon>
        <taxon>Franconibacter</taxon>
    </lineage>
</organism>
<comment type="pathway">
    <text evidence="1">Aromatic compound metabolism; 3,4-dihydroxybenzoate biosynthesis.</text>
</comment>
<dbReference type="Pfam" id="PF01261">
    <property type="entry name" value="AP_endonuc_2"/>
    <property type="match status" value="1"/>
</dbReference>
<evidence type="ECO:0000259" key="2">
    <source>
        <dbReference type="PROSITE" id="PS51819"/>
    </source>
</evidence>
<dbReference type="GO" id="GO:0046565">
    <property type="term" value="F:3-dehydroshikimate dehydratase activity"/>
    <property type="evidence" value="ECO:0007669"/>
    <property type="project" value="UniProtKB-UniRule"/>
</dbReference>
<dbReference type="STRING" id="1121863.GCA_000621185_01305"/>
<evidence type="ECO:0000313" key="4">
    <source>
        <dbReference type="Proteomes" id="UP000037315"/>
    </source>
</evidence>
<feature type="binding site" evidence="1">
    <location>
        <position position="239"/>
    </location>
    <ligand>
        <name>a divalent metal cation</name>
        <dbReference type="ChEBI" id="CHEBI:60240"/>
        <note>catalytic</note>
    </ligand>
</feature>
<dbReference type="GO" id="GO:0051213">
    <property type="term" value="F:dioxygenase activity"/>
    <property type="evidence" value="ECO:0007669"/>
    <property type="project" value="UniProtKB-KW"/>
</dbReference>
<keyword evidence="3" id="KW-0223">Dioxygenase</keyword>
<name>A0A0J8VQP5_9ENTR</name>
<feature type="binding site" evidence="1">
    <location>
        <position position="512"/>
    </location>
    <ligand>
        <name>Mg(2+)</name>
        <dbReference type="ChEBI" id="CHEBI:18420"/>
    </ligand>
</feature>